<name>A0A975EP06_9RHOB</name>
<evidence type="ECO:0008006" key="3">
    <source>
        <dbReference type="Google" id="ProtNLM"/>
    </source>
</evidence>
<gene>
    <name evidence="1" type="ORF">HZ995_13560</name>
</gene>
<dbReference type="AlphaFoldDB" id="A0A975EP06"/>
<reference evidence="1" key="1">
    <citation type="submission" date="2020-07" db="EMBL/GenBank/DDBJ databases">
        <title>Genome sequences of bacteria associated with the marine, planktonic diatom Thalassiosira profunda strain ECT2AJA-044.</title>
        <authorList>
            <person name="Gargas C.B."/>
            <person name="Roberts W.R."/>
            <person name="Alverson A.J."/>
        </authorList>
    </citation>
    <scope>NUCLEOTIDE SEQUENCE</scope>
    <source>
        <strain evidence="1">ECT2AJA-044</strain>
    </source>
</reference>
<protein>
    <recommendedName>
        <fullName evidence="3">Sulfotransferase family protein</fullName>
    </recommendedName>
</protein>
<dbReference type="EMBL" id="CP060010">
    <property type="protein sequence ID" value="QTN35494.1"/>
    <property type="molecule type" value="Genomic_DNA"/>
</dbReference>
<proteinExistence type="predicted"/>
<dbReference type="KEGG" id="cact:HZ995_13560"/>
<accession>A0A975EP06</accession>
<evidence type="ECO:0000313" key="2">
    <source>
        <dbReference type="Proteomes" id="UP000665026"/>
    </source>
</evidence>
<sequence length="319" mass="36132">MEKPRLILHIGSQKTGTTSIQGFLKNKADALAAEGVNYVSAGRTNIAHNSVLQAINQNGGKKVAKAMVAEIKAAPDVTHVISSEMFFRRGLAPWFDTHFPRRIKRQTKVIAYIRRQDKYAEAMYKQRVKNGRYQGDPEDFAREQIDLYYGRVLRQFSQVFGQENIIVRPFERRNFPNGDVQQDFAHILGLSRELAEGYDLPSSNATLSREVSEQLGDMRRAGTDINTRDIIRKIIAIKPQGAIRSGDCLSLALRREIMAHHAKFNENIRATYCPDIEQLFDEKDLEDDAAYELPTSLETAIRTEQAKHAIDLAIDQLSV</sequence>
<organism evidence="1 2">
    <name type="scientific">Cognatishimia activa</name>
    <dbReference type="NCBI Taxonomy" id="1715691"/>
    <lineage>
        <taxon>Bacteria</taxon>
        <taxon>Pseudomonadati</taxon>
        <taxon>Pseudomonadota</taxon>
        <taxon>Alphaproteobacteria</taxon>
        <taxon>Rhodobacterales</taxon>
        <taxon>Paracoccaceae</taxon>
        <taxon>Cognatishimia</taxon>
    </lineage>
</organism>
<dbReference type="Proteomes" id="UP000665026">
    <property type="component" value="Chromosome"/>
</dbReference>
<dbReference type="SUPFAM" id="SSF52540">
    <property type="entry name" value="P-loop containing nucleoside triphosphate hydrolases"/>
    <property type="match status" value="1"/>
</dbReference>
<dbReference type="Gene3D" id="3.40.50.300">
    <property type="entry name" value="P-loop containing nucleotide triphosphate hydrolases"/>
    <property type="match status" value="1"/>
</dbReference>
<dbReference type="InterPro" id="IPR027417">
    <property type="entry name" value="P-loop_NTPase"/>
</dbReference>
<dbReference type="RefSeq" id="WP_209356198.1">
    <property type="nucleotide sequence ID" value="NZ_CP060010.1"/>
</dbReference>
<evidence type="ECO:0000313" key="1">
    <source>
        <dbReference type="EMBL" id="QTN35494.1"/>
    </source>
</evidence>